<dbReference type="PANTHER" id="PTHR22625">
    <property type="entry name" value="PLEXIN"/>
    <property type="match status" value="1"/>
</dbReference>
<feature type="chain" id="PRO_5034335334" description="Sema domain-containing protein" evidence="3">
    <location>
        <begin position="24"/>
        <end position="514"/>
    </location>
</feature>
<dbReference type="InterPro" id="IPR001627">
    <property type="entry name" value="Semap_dom"/>
</dbReference>
<keyword evidence="3" id="KW-0732">Signal</keyword>
<evidence type="ECO:0000256" key="2">
    <source>
        <dbReference type="PROSITE-ProRule" id="PRU00352"/>
    </source>
</evidence>
<dbReference type="InterPro" id="IPR036352">
    <property type="entry name" value="Semap_dom_sf"/>
</dbReference>
<dbReference type="Pfam" id="PF01403">
    <property type="entry name" value="Sema"/>
    <property type="match status" value="1"/>
</dbReference>
<dbReference type="GO" id="GO:0002116">
    <property type="term" value="C:semaphorin receptor complex"/>
    <property type="evidence" value="ECO:0007669"/>
    <property type="project" value="TreeGrafter"/>
</dbReference>
<accession>A0A8B9QI13</accession>
<dbReference type="GO" id="GO:0030334">
    <property type="term" value="P:regulation of cell migration"/>
    <property type="evidence" value="ECO:0007669"/>
    <property type="project" value="TreeGrafter"/>
</dbReference>
<evidence type="ECO:0000256" key="3">
    <source>
        <dbReference type="SAM" id="SignalP"/>
    </source>
</evidence>
<feature type="domain" description="Sema" evidence="4">
    <location>
        <begin position="8"/>
        <end position="488"/>
    </location>
</feature>
<keyword evidence="6" id="KW-1185">Reference proteome</keyword>
<name>A0A8B9QI13_APTOW</name>
<evidence type="ECO:0000313" key="5">
    <source>
        <dbReference type="Ensembl" id="ENSAOWP00000027432.1"/>
    </source>
</evidence>
<dbReference type="SMART" id="SM00630">
    <property type="entry name" value="Sema"/>
    <property type="match status" value="1"/>
</dbReference>
<evidence type="ECO:0000256" key="1">
    <source>
        <dbReference type="ARBA" id="ARBA00023180"/>
    </source>
</evidence>
<dbReference type="PANTHER" id="PTHR22625:SF36">
    <property type="entry name" value="PLEXIN-B1"/>
    <property type="match status" value="1"/>
</dbReference>
<feature type="signal peptide" evidence="3">
    <location>
        <begin position="1"/>
        <end position="23"/>
    </location>
</feature>
<keyword evidence="1" id="KW-0325">Glycoprotein</keyword>
<evidence type="ECO:0000259" key="4">
    <source>
        <dbReference type="PROSITE" id="PS51004"/>
    </source>
</evidence>
<dbReference type="SUPFAM" id="SSF101912">
    <property type="entry name" value="Sema domain"/>
    <property type="match status" value="1"/>
</dbReference>
<comment type="caution">
    <text evidence="2">Lacks conserved residue(s) required for the propagation of feature annotation.</text>
</comment>
<dbReference type="InterPro" id="IPR015943">
    <property type="entry name" value="WD40/YVTN_repeat-like_dom_sf"/>
</dbReference>
<evidence type="ECO:0000313" key="6">
    <source>
        <dbReference type="Proteomes" id="UP000694424"/>
    </source>
</evidence>
<dbReference type="GO" id="GO:0005886">
    <property type="term" value="C:plasma membrane"/>
    <property type="evidence" value="ECO:0007669"/>
    <property type="project" value="TreeGrafter"/>
</dbReference>
<sequence length="514" mass="56756">MPLGTFLLPVLCFLGAAIPRGLQYVTFSRNTTKFLHLSMDLESGTIYLGATNFLFQLTSDLLMKNVVQTGPVLDSKDCLPPVSKLECPQAHYTDNHNKLLLVNAVQKELIVCGSVHQGICEKRSLASIDHVLFRPESPGDTQYVAANDPNITTVGLVASSKDEVPLLFVGRGYTSRGVGGGIPPITTRNLRAHGGDVQATDSHSIFSYEETAKLAVGRLSEYNHHFIKSFTYRSSVYFLFYRRDLKSQSREYKTYISRICLDDSHYYSYVELPLLCQSKANTYSLLQAAYVTRPGEGLARGQFGTEGEVLFAAFSTWQASSGKLSEESALCVYAMEEVDRLTNWTRDVCYMRDGKLKMLVLLVPSFVELVSLFLPSMKDTLYAYPCGSDHTPSPMASRIPLEAAPLLEKTEARLTAVAVNVEDGHTIAFLGDSRGRLHKAYLGAMGDTSIYASLAIQLNSMVSGDLLFDQLQKHLFVMTQSMVRAIKSLLQRSESICGPVDLLKGLEEAGKQCP</sequence>
<dbReference type="FunFam" id="2.130.10.10:FF:000126">
    <property type="entry name" value="Plexin B1"/>
    <property type="match status" value="1"/>
</dbReference>
<dbReference type="Gene3D" id="2.130.10.10">
    <property type="entry name" value="YVTN repeat-like/Quinoprotein amine dehydrogenase"/>
    <property type="match status" value="1"/>
</dbReference>
<dbReference type="AlphaFoldDB" id="A0A8B9QI13"/>
<dbReference type="Ensembl" id="ENSAOWT00000031087.1">
    <property type="protein sequence ID" value="ENSAOWP00000027432.1"/>
    <property type="gene ID" value="ENSAOWG00000018489.1"/>
</dbReference>
<dbReference type="Proteomes" id="UP000694424">
    <property type="component" value="Unplaced"/>
</dbReference>
<dbReference type="GO" id="GO:0007162">
    <property type="term" value="P:negative regulation of cell adhesion"/>
    <property type="evidence" value="ECO:0007669"/>
    <property type="project" value="TreeGrafter"/>
</dbReference>
<protein>
    <recommendedName>
        <fullName evidence="4">Sema domain-containing protein</fullName>
    </recommendedName>
</protein>
<organism evidence="5 6">
    <name type="scientific">Apteryx owenii</name>
    <name type="common">Little spotted kiwi</name>
    <dbReference type="NCBI Taxonomy" id="8824"/>
    <lineage>
        <taxon>Eukaryota</taxon>
        <taxon>Metazoa</taxon>
        <taxon>Chordata</taxon>
        <taxon>Craniata</taxon>
        <taxon>Vertebrata</taxon>
        <taxon>Euteleostomi</taxon>
        <taxon>Archelosauria</taxon>
        <taxon>Archosauria</taxon>
        <taxon>Dinosauria</taxon>
        <taxon>Saurischia</taxon>
        <taxon>Theropoda</taxon>
        <taxon>Coelurosauria</taxon>
        <taxon>Aves</taxon>
        <taxon>Palaeognathae</taxon>
        <taxon>Apterygiformes</taxon>
        <taxon>Apterygidae</taxon>
        <taxon>Apteryx</taxon>
    </lineage>
</organism>
<dbReference type="GO" id="GO:0017154">
    <property type="term" value="F:semaphorin receptor activity"/>
    <property type="evidence" value="ECO:0007669"/>
    <property type="project" value="InterPro"/>
</dbReference>
<reference evidence="5" key="2">
    <citation type="submission" date="2025-09" db="UniProtKB">
        <authorList>
            <consortium name="Ensembl"/>
        </authorList>
    </citation>
    <scope>IDENTIFICATION</scope>
</reference>
<dbReference type="PROSITE" id="PS51004">
    <property type="entry name" value="SEMA"/>
    <property type="match status" value="1"/>
</dbReference>
<proteinExistence type="predicted"/>
<dbReference type="GO" id="GO:0008360">
    <property type="term" value="P:regulation of cell shape"/>
    <property type="evidence" value="ECO:0007669"/>
    <property type="project" value="TreeGrafter"/>
</dbReference>
<dbReference type="GO" id="GO:0050772">
    <property type="term" value="P:positive regulation of axonogenesis"/>
    <property type="evidence" value="ECO:0007669"/>
    <property type="project" value="TreeGrafter"/>
</dbReference>
<dbReference type="InterPro" id="IPR031148">
    <property type="entry name" value="Plexin"/>
</dbReference>
<reference evidence="5" key="1">
    <citation type="submission" date="2025-08" db="UniProtKB">
        <authorList>
            <consortium name="Ensembl"/>
        </authorList>
    </citation>
    <scope>IDENTIFICATION</scope>
</reference>